<accession>A0A4Y2KAZ8</accession>
<reference evidence="2 3" key="1">
    <citation type="journal article" date="2019" name="Sci. Rep.">
        <title>Orb-weaving spider Araneus ventricosus genome elucidates the spidroin gene catalogue.</title>
        <authorList>
            <person name="Kono N."/>
            <person name="Nakamura H."/>
            <person name="Ohtoshi R."/>
            <person name="Moran D.A.P."/>
            <person name="Shinohara A."/>
            <person name="Yoshida Y."/>
            <person name="Fujiwara M."/>
            <person name="Mori M."/>
            <person name="Tomita M."/>
            <person name="Arakawa K."/>
        </authorList>
    </citation>
    <scope>NUCLEOTIDE SEQUENCE [LARGE SCALE GENOMIC DNA]</scope>
</reference>
<keyword evidence="3" id="KW-1185">Reference proteome</keyword>
<dbReference type="Proteomes" id="UP000499080">
    <property type="component" value="Unassembled WGS sequence"/>
</dbReference>
<evidence type="ECO:0000313" key="3">
    <source>
        <dbReference type="Proteomes" id="UP000499080"/>
    </source>
</evidence>
<gene>
    <name evidence="2" type="ORF">AVEN_128587_1</name>
</gene>
<proteinExistence type="predicted"/>
<sequence length="86" mass="9799">MPSGIENDIGLQENSRSDPKNSRRTAFLGVILDATDNESLLSNWQTIIRPSGLKEAKFNTWLVTAVLLAFVSWKEFPRCIKWLCME</sequence>
<evidence type="ECO:0000313" key="2">
    <source>
        <dbReference type="EMBL" id="GBM99078.1"/>
    </source>
</evidence>
<feature type="region of interest" description="Disordered" evidence="1">
    <location>
        <begin position="1"/>
        <end position="22"/>
    </location>
</feature>
<comment type="caution">
    <text evidence="2">The sequence shown here is derived from an EMBL/GenBank/DDBJ whole genome shotgun (WGS) entry which is preliminary data.</text>
</comment>
<dbReference type="EMBL" id="BGPR01004387">
    <property type="protein sequence ID" value="GBM99078.1"/>
    <property type="molecule type" value="Genomic_DNA"/>
</dbReference>
<protein>
    <submittedName>
        <fullName evidence="2">Uncharacterized protein</fullName>
    </submittedName>
</protein>
<organism evidence="2 3">
    <name type="scientific">Araneus ventricosus</name>
    <name type="common">Orbweaver spider</name>
    <name type="synonym">Epeira ventricosa</name>
    <dbReference type="NCBI Taxonomy" id="182803"/>
    <lineage>
        <taxon>Eukaryota</taxon>
        <taxon>Metazoa</taxon>
        <taxon>Ecdysozoa</taxon>
        <taxon>Arthropoda</taxon>
        <taxon>Chelicerata</taxon>
        <taxon>Arachnida</taxon>
        <taxon>Araneae</taxon>
        <taxon>Araneomorphae</taxon>
        <taxon>Entelegynae</taxon>
        <taxon>Araneoidea</taxon>
        <taxon>Araneidae</taxon>
        <taxon>Araneus</taxon>
    </lineage>
</organism>
<dbReference type="OrthoDB" id="6435381at2759"/>
<dbReference type="AlphaFoldDB" id="A0A4Y2KAZ8"/>
<name>A0A4Y2KAZ8_ARAVE</name>
<evidence type="ECO:0000256" key="1">
    <source>
        <dbReference type="SAM" id="MobiDB-lite"/>
    </source>
</evidence>